<comment type="caution">
    <text evidence="2">The sequence shown here is derived from an EMBL/GenBank/DDBJ whole genome shotgun (WGS) entry which is preliminary data.</text>
</comment>
<dbReference type="SMART" id="SM00327">
    <property type="entry name" value="VWA"/>
    <property type="match status" value="1"/>
</dbReference>
<sequence length="462" mass="52560">MTSNRSKILVTCEIQPRLNSIKQYEARLEHGSSWLKFITEYKELITRIQSRYDETRTSCELDLKQRAFETVAYGDKLLNSDLGEFFQACGMHPTEGEISNGFNSVFKGSGNTGELIFLLDCSSSIGKYNFLYLTSFVKDIISNFEIGPDRVRVGVIPFTDGIEHSFGITTYSTKQETLNAIDLLQPREGLTRTDLALKLMTNMLSASRPGVRKLSIVITDGKSSEPDLTKIAAKKAHNQSIEVFVVGVGKYVDIEELNVIASSEKHVLRANDYMSLRSLKENLTKSTCLDACVLCQTILPRIRNYGLCKNEAMDIFWSLYPPPGCRINYESSKEQRRLKCNDKTKCRPLNKVETMEIFWTVYPPSASNISKKSRWIRPIIEGTEAWTLLDKNIVNSTDIKTCLRLVIQSKIEREGHVMLPAKVRDGVQKVSNPDEAVMIVEEWIKEKQEKQLQNRENLLTRI</sequence>
<keyword evidence="3" id="KW-1185">Reference proteome</keyword>
<gene>
    <name evidence="2" type="ORF">KUTeg_021896</name>
</gene>
<dbReference type="PANTHER" id="PTHR24020:SF20">
    <property type="entry name" value="PH DOMAIN-CONTAINING PROTEIN"/>
    <property type="match status" value="1"/>
</dbReference>
<dbReference type="PRINTS" id="PR00453">
    <property type="entry name" value="VWFADOMAIN"/>
</dbReference>
<reference evidence="2 3" key="1">
    <citation type="submission" date="2022-12" db="EMBL/GenBank/DDBJ databases">
        <title>Chromosome-level genome of Tegillarca granosa.</title>
        <authorList>
            <person name="Kim J."/>
        </authorList>
    </citation>
    <scope>NUCLEOTIDE SEQUENCE [LARGE SCALE GENOMIC DNA]</scope>
    <source>
        <strain evidence="2">Teg-2019</strain>
        <tissue evidence="2">Adductor muscle</tissue>
    </source>
</reference>
<dbReference type="SUPFAM" id="SSF53300">
    <property type="entry name" value="vWA-like"/>
    <property type="match status" value="1"/>
</dbReference>
<feature type="domain" description="VWFA" evidence="1">
    <location>
        <begin position="114"/>
        <end position="283"/>
    </location>
</feature>
<protein>
    <recommendedName>
        <fullName evidence="1">VWFA domain-containing protein</fullName>
    </recommendedName>
</protein>
<dbReference type="PROSITE" id="PS50234">
    <property type="entry name" value="VWFA"/>
    <property type="match status" value="1"/>
</dbReference>
<dbReference type="InterPro" id="IPR036465">
    <property type="entry name" value="vWFA_dom_sf"/>
</dbReference>
<organism evidence="2 3">
    <name type="scientific">Tegillarca granosa</name>
    <name type="common">Malaysian cockle</name>
    <name type="synonym">Anadara granosa</name>
    <dbReference type="NCBI Taxonomy" id="220873"/>
    <lineage>
        <taxon>Eukaryota</taxon>
        <taxon>Metazoa</taxon>
        <taxon>Spiralia</taxon>
        <taxon>Lophotrochozoa</taxon>
        <taxon>Mollusca</taxon>
        <taxon>Bivalvia</taxon>
        <taxon>Autobranchia</taxon>
        <taxon>Pteriomorphia</taxon>
        <taxon>Arcoida</taxon>
        <taxon>Arcoidea</taxon>
        <taxon>Arcidae</taxon>
        <taxon>Tegillarca</taxon>
    </lineage>
</organism>
<dbReference type="Proteomes" id="UP001217089">
    <property type="component" value="Unassembled WGS sequence"/>
</dbReference>
<dbReference type="CDD" id="cd01472">
    <property type="entry name" value="vWA_collagen"/>
    <property type="match status" value="1"/>
</dbReference>
<evidence type="ECO:0000313" key="3">
    <source>
        <dbReference type="Proteomes" id="UP001217089"/>
    </source>
</evidence>
<accession>A0ABQ9E919</accession>
<evidence type="ECO:0000259" key="1">
    <source>
        <dbReference type="PROSITE" id="PS50234"/>
    </source>
</evidence>
<dbReference type="EMBL" id="JARBDR010000919">
    <property type="protein sequence ID" value="KAJ8300377.1"/>
    <property type="molecule type" value="Genomic_DNA"/>
</dbReference>
<dbReference type="PANTHER" id="PTHR24020">
    <property type="entry name" value="COLLAGEN ALPHA"/>
    <property type="match status" value="1"/>
</dbReference>
<proteinExistence type="predicted"/>
<dbReference type="InterPro" id="IPR050525">
    <property type="entry name" value="ECM_Assembly_Org"/>
</dbReference>
<name>A0ABQ9E919_TEGGR</name>
<evidence type="ECO:0000313" key="2">
    <source>
        <dbReference type="EMBL" id="KAJ8300377.1"/>
    </source>
</evidence>
<dbReference type="Pfam" id="PF00092">
    <property type="entry name" value="VWA"/>
    <property type="match status" value="1"/>
</dbReference>
<dbReference type="InterPro" id="IPR002035">
    <property type="entry name" value="VWF_A"/>
</dbReference>
<dbReference type="Gene3D" id="3.40.50.410">
    <property type="entry name" value="von Willebrand factor, type A domain"/>
    <property type="match status" value="1"/>
</dbReference>